<dbReference type="Proteomes" id="UP000184222">
    <property type="component" value="Chromosome"/>
</dbReference>
<evidence type="ECO:0000259" key="5">
    <source>
        <dbReference type="Pfam" id="PF05726"/>
    </source>
</evidence>
<reference evidence="6 7" key="1">
    <citation type="journal article" date="2016" name="Appl. Environ. Microbiol.">
        <title>Whole genome relationships among Francisella bacteria of diverse origin define new species and provide specific regions for detection.</title>
        <authorList>
            <person name="Challacombe J.F."/>
            <person name="Petersen J.M."/>
            <person name="Gallegos-Graves V."/>
            <person name="Hodge D."/>
            <person name="Pillai S."/>
            <person name="Kuske C.R."/>
        </authorList>
    </citation>
    <scope>NUCLEOTIDE SEQUENCE [LARGE SCALE GENOMIC DNA]</scope>
    <source>
        <strain evidence="7">TX07-7310</strain>
    </source>
</reference>
<dbReference type="STRING" id="573570.F7310_06605"/>
<feature type="binding site" evidence="2">
    <location>
        <position position="109"/>
    </location>
    <ligand>
        <name>Fe cation</name>
        <dbReference type="ChEBI" id="CHEBI:24875"/>
    </ligand>
</feature>
<dbReference type="PANTHER" id="PTHR13903">
    <property type="entry name" value="PIRIN-RELATED"/>
    <property type="match status" value="1"/>
</dbReference>
<dbReference type="SUPFAM" id="SSF51182">
    <property type="entry name" value="RmlC-like cupins"/>
    <property type="match status" value="1"/>
</dbReference>
<dbReference type="Pfam" id="PF05726">
    <property type="entry name" value="Pirin_C"/>
    <property type="match status" value="1"/>
</dbReference>
<dbReference type="KEGG" id="frx:F7310_06605"/>
<feature type="binding site" evidence="2">
    <location>
        <position position="65"/>
    </location>
    <ligand>
        <name>Fe cation</name>
        <dbReference type="ChEBI" id="CHEBI:24875"/>
    </ligand>
</feature>
<dbReference type="AlphaFoldDB" id="A0A1L4BT67"/>
<evidence type="ECO:0000313" key="6">
    <source>
        <dbReference type="EMBL" id="API87046.1"/>
    </source>
</evidence>
<name>A0A1L4BT67_9GAMM</name>
<dbReference type="InterPro" id="IPR014710">
    <property type="entry name" value="RmlC-like_jellyroll"/>
</dbReference>
<dbReference type="InterPro" id="IPR011051">
    <property type="entry name" value="RmlC_Cupin_sf"/>
</dbReference>
<evidence type="ECO:0000313" key="7">
    <source>
        <dbReference type="Proteomes" id="UP000184222"/>
    </source>
</evidence>
<feature type="domain" description="Pirin N-terminal" evidence="4">
    <location>
        <begin position="25"/>
        <end position="128"/>
    </location>
</feature>
<evidence type="ECO:0000259" key="4">
    <source>
        <dbReference type="Pfam" id="PF02678"/>
    </source>
</evidence>
<comment type="cofactor">
    <cofactor evidence="2">
        <name>Fe cation</name>
        <dbReference type="ChEBI" id="CHEBI:24875"/>
    </cofactor>
    <text evidence="2">Binds 1 Fe cation per subunit.</text>
</comment>
<keyword evidence="2" id="KW-0408">Iron</keyword>
<dbReference type="PANTHER" id="PTHR13903:SF8">
    <property type="entry name" value="PIRIN"/>
    <property type="match status" value="1"/>
</dbReference>
<evidence type="ECO:0008006" key="8">
    <source>
        <dbReference type="Google" id="ProtNLM"/>
    </source>
</evidence>
<dbReference type="EMBL" id="CP016796">
    <property type="protein sequence ID" value="API87046.1"/>
    <property type="molecule type" value="Genomic_DNA"/>
</dbReference>
<dbReference type="GO" id="GO:0046872">
    <property type="term" value="F:metal ion binding"/>
    <property type="evidence" value="ECO:0007669"/>
    <property type="project" value="UniProtKB-KW"/>
</dbReference>
<dbReference type="InterPro" id="IPR012093">
    <property type="entry name" value="Pirin"/>
</dbReference>
<sequence>MNSRVVYMRIKHIINAKVNNIGSLEVKRVLPTAKQRMVGPWIFFDHFGSVELLAGDCMDVRPHPHINLATVTYLFEGEIYHRDSLGTAKLILPGEVNLMVAGKGITHSERERDEIKLKKRILHGIQLWYALPESYEEVEPAFYHYSSEELPEFNINNISFKLLIGDAYGYKSPVKTYSRTLYLEINTPKASSITLPAEEELAIYVIKGKIEYDKKIIENHTMLVIDSEEMSKLTALSDSQIIIIGGDKLSHRFIEWNFVSSSRERINQAKNDWVNGKFKKVYGDEKEFIPLPK</sequence>
<protein>
    <recommendedName>
        <fullName evidence="8">Pirin</fullName>
    </recommendedName>
</protein>
<evidence type="ECO:0000256" key="1">
    <source>
        <dbReference type="ARBA" id="ARBA00008416"/>
    </source>
</evidence>
<organism evidence="6 7">
    <name type="scientific">Francisella uliginis</name>
    <dbReference type="NCBI Taxonomy" id="573570"/>
    <lineage>
        <taxon>Bacteria</taxon>
        <taxon>Pseudomonadati</taxon>
        <taxon>Pseudomonadota</taxon>
        <taxon>Gammaproteobacteria</taxon>
        <taxon>Thiotrichales</taxon>
        <taxon>Francisellaceae</taxon>
        <taxon>Francisella</taxon>
    </lineage>
</organism>
<accession>A0A1L4BT67</accession>
<evidence type="ECO:0000256" key="3">
    <source>
        <dbReference type="RuleBase" id="RU003457"/>
    </source>
</evidence>
<feature type="domain" description="Pirin C-terminal" evidence="5">
    <location>
        <begin position="183"/>
        <end position="279"/>
    </location>
</feature>
<keyword evidence="7" id="KW-1185">Reference proteome</keyword>
<dbReference type="Pfam" id="PF02678">
    <property type="entry name" value="Pirin"/>
    <property type="match status" value="1"/>
</dbReference>
<proteinExistence type="inferred from homology"/>
<comment type="similarity">
    <text evidence="1 3">Belongs to the pirin family.</text>
</comment>
<gene>
    <name evidence="6" type="ORF">F7310_06605</name>
</gene>
<dbReference type="PIRSF" id="PIRSF006232">
    <property type="entry name" value="Pirin"/>
    <property type="match status" value="1"/>
</dbReference>
<dbReference type="Gene3D" id="2.60.120.10">
    <property type="entry name" value="Jelly Rolls"/>
    <property type="match status" value="2"/>
</dbReference>
<dbReference type="InterPro" id="IPR003829">
    <property type="entry name" value="Pirin_N_dom"/>
</dbReference>
<feature type="binding site" evidence="2">
    <location>
        <position position="107"/>
    </location>
    <ligand>
        <name>Fe cation</name>
        <dbReference type="ChEBI" id="CHEBI:24875"/>
    </ligand>
</feature>
<evidence type="ECO:0000256" key="2">
    <source>
        <dbReference type="PIRSR" id="PIRSR006232-1"/>
    </source>
</evidence>
<dbReference type="InterPro" id="IPR008778">
    <property type="entry name" value="Pirin_C_dom"/>
</dbReference>
<dbReference type="CDD" id="cd02909">
    <property type="entry name" value="cupin_pirin_N"/>
    <property type="match status" value="1"/>
</dbReference>
<keyword evidence="2" id="KW-0479">Metal-binding</keyword>
<feature type="binding site" evidence="2">
    <location>
        <position position="63"/>
    </location>
    <ligand>
        <name>Fe cation</name>
        <dbReference type="ChEBI" id="CHEBI:24875"/>
    </ligand>
</feature>